<evidence type="ECO:0000313" key="1">
    <source>
        <dbReference type="EMBL" id="KIM59501.1"/>
    </source>
</evidence>
<dbReference type="OrthoDB" id="194358at2759"/>
<sequence length="116" mass="13356">MIAMEVHHGSCVSSGSKVTAAARKCEKRIGERAPYKEMRCEDCKARSSGLKMWRFRVVRYCSIECQRGSLQLFALPTIPFQLMLPFADSNWIVEDTRTPDRHIKAHVQPRLYVDIL</sequence>
<keyword evidence="2" id="KW-1185">Reference proteome</keyword>
<protein>
    <recommendedName>
        <fullName evidence="3">MYND-type domain-containing protein</fullName>
    </recommendedName>
</protein>
<dbReference type="Proteomes" id="UP000053989">
    <property type="component" value="Unassembled WGS sequence"/>
</dbReference>
<dbReference type="HOGENOM" id="CLU_2098283_0_0_1"/>
<dbReference type="AlphaFoldDB" id="A0A0C3DU64"/>
<evidence type="ECO:0000313" key="2">
    <source>
        <dbReference type="Proteomes" id="UP000053989"/>
    </source>
</evidence>
<reference evidence="2" key="2">
    <citation type="submission" date="2015-01" db="EMBL/GenBank/DDBJ databases">
        <title>Evolutionary Origins and Diversification of the Mycorrhizal Mutualists.</title>
        <authorList>
            <consortium name="DOE Joint Genome Institute"/>
            <consortium name="Mycorrhizal Genomics Consortium"/>
            <person name="Kohler A."/>
            <person name="Kuo A."/>
            <person name="Nagy L.G."/>
            <person name="Floudas D."/>
            <person name="Copeland A."/>
            <person name="Barry K.W."/>
            <person name="Cichocki N."/>
            <person name="Veneault-Fourrey C."/>
            <person name="LaButti K."/>
            <person name="Lindquist E.A."/>
            <person name="Lipzen A."/>
            <person name="Lundell T."/>
            <person name="Morin E."/>
            <person name="Murat C."/>
            <person name="Riley R."/>
            <person name="Ohm R."/>
            <person name="Sun H."/>
            <person name="Tunlid A."/>
            <person name="Henrissat B."/>
            <person name="Grigoriev I.V."/>
            <person name="Hibbett D.S."/>
            <person name="Martin F."/>
        </authorList>
    </citation>
    <scope>NUCLEOTIDE SEQUENCE [LARGE SCALE GENOMIC DNA]</scope>
    <source>
        <strain evidence="2">Foug A</strain>
    </source>
</reference>
<accession>A0A0C3DU64</accession>
<dbReference type="InParanoid" id="A0A0C3DU64"/>
<name>A0A0C3DU64_9AGAM</name>
<reference evidence="1 2" key="1">
    <citation type="submission" date="2014-04" db="EMBL/GenBank/DDBJ databases">
        <authorList>
            <consortium name="DOE Joint Genome Institute"/>
            <person name="Kuo A."/>
            <person name="Kohler A."/>
            <person name="Nagy L.G."/>
            <person name="Floudas D."/>
            <person name="Copeland A."/>
            <person name="Barry K.W."/>
            <person name="Cichocki N."/>
            <person name="Veneault-Fourrey C."/>
            <person name="LaButti K."/>
            <person name="Lindquist E.A."/>
            <person name="Lipzen A."/>
            <person name="Lundell T."/>
            <person name="Morin E."/>
            <person name="Murat C."/>
            <person name="Sun H."/>
            <person name="Tunlid A."/>
            <person name="Henrissat B."/>
            <person name="Grigoriev I.V."/>
            <person name="Hibbett D.S."/>
            <person name="Martin F."/>
            <person name="Nordberg H.P."/>
            <person name="Cantor M.N."/>
            <person name="Hua S.X."/>
        </authorList>
    </citation>
    <scope>NUCLEOTIDE SEQUENCE [LARGE SCALE GENOMIC DNA]</scope>
    <source>
        <strain evidence="1 2">Foug A</strain>
    </source>
</reference>
<dbReference type="EMBL" id="KN822072">
    <property type="protein sequence ID" value="KIM59501.1"/>
    <property type="molecule type" value="Genomic_DNA"/>
</dbReference>
<gene>
    <name evidence="1" type="ORF">SCLCIDRAFT_1186067</name>
</gene>
<organism evidence="1 2">
    <name type="scientific">Scleroderma citrinum Foug A</name>
    <dbReference type="NCBI Taxonomy" id="1036808"/>
    <lineage>
        <taxon>Eukaryota</taxon>
        <taxon>Fungi</taxon>
        <taxon>Dikarya</taxon>
        <taxon>Basidiomycota</taxon>
        <taxon>Agaricomycotina</taxon>
        <taxon>Agaricomycetes</taxon>
        <taxon>Agaricomycetidae</taxon>
        <taxon>Boletales</taxon>
        <taxon>Sclerodermatineae</taxon>
        <taxon>Sclerodermataceae</taxon>
        <taxon>Scleroderma</taxon>
    </lineage>
</organism>
<evidence type="ECO:0008006" key="3">
    <source>
        <dbReference type="Google" id="ProtNLM"/>
    </source>
</evidence>
<proteinExistence type="predicted"/>